<accession>A0A242KDM7</accession>
<reference evidence="3" key="3">
    <citation type="submission" date="2024-03" db="EMBL/GenBank/DDBJ databases">
        <title>The Genome Sequence of Enterococcus sp. DIV0242b.</title>
        <authorList>
            <consortium name="The Broad Institute Genomics Platform"/>
            <consortium name="The Broad Institute Microbial Omics Core"/>
            <consortium name="The Broad Institute Genomic Center for Infectious Diseases"/>
            <person name="Earl A."/>
            <person name="Manson A."/>
            <person name="Gilmore M."/>
            <person name="Schwartman J."/>
            <person name="Shea T."/>
            <person name="Abouelleil A."/>
            <person name="Cao P."/>
            <person name="Chapman S."/>
            <person name="Cusick C."/>
            <person name="Young S."/>
            <person name="Neafsey D."/>
            <person name="Nusbaum C."/>
            <person name="Birren B."/>
        </authorList>
    </citation>
    <scope>NUCLEOTIDE SEQUENCE</scope>
    <source>
        <strain evidence="3">9E7_DIV0242</strain>
    </source>
</reference>
<feature type="transmembrane region" description="Helical" evidence="1">
    <location>
        <begin position="81"/>
        <end position="101"/>
    </location>
</feature>
<keyword evidence="1" id="KW-0472">Membrane</keyword>
<reference evidence="3" key="2">
    <citation type="submission" date="2017-05" db="EMBL/GenBank/DDBJ databases">
        <authorList>
            <consortium name="The Broad Institute Genomics Platform"/>
            <consortium name="The Broad Institute Genomic Center for Infectious Diseases"/>
            <person name="Earl A."/>
            <person name="Manson A."/>
            <person name="Schwartman J."/>
            <person name="Gilmore M."/>
            <person name="Abouelleil A."/>
            <person name="Cao P."/>
            <person name="Chapman S."/>
            <person name="Cusick C."/>
            <person name="Shea T."/>
            <person name="Young S."/>
            <person name="Neafsey D."/>
            <person name="Nusbaum C."/>
            <person name="Birren B."/>
        </authorList>
    </citation>
    <scope>NUCLEOTIDE SEQUENCE</scope>
    <source>
        <strain evidence="3">9E7_DIV0242</strain>
    </source>
</reference>
<dbReference type="EMBL" id="CP147247">
    <property type="protein sequence ID" value="WYJ89355.1"/>
    <property type="molecule type" value="Genomic_DNA"/>
</dbReference>
<feature type="transmembrane region" description="Helical" evidence="1">
    <location>
        <begin position="16"/>
        <end position="35"/>
    </location>
</feature>
<feature type="transmembrane region" description="Helical" evidence="1">
    <location>
        <begin position="107"/>
        <end position="125"/>
    </location>
</feature>
<evidence type="ECO:0000313" key="3">
    <source>
        <dbReference type="EMBL" id="WYJ89355.1"/>
    </source>
</evidence>
<evidence type="ECO:0000256" key="1">
    <source>
        <dbReference type="SAM" id="Phobius"/>
    </source>
</evidence>
<reference evidence="2" key="1">
    <citation type="submission" date="2017-05" db="EMBL/GenBank/DDBJ databases">
        <title>The Genome Sequence of Enterococcus sp. 9E7_DIV0242.</title>
        <authorList>
            <consortium name="The Broad Institute Genomics Platform"/>
            <consortium name="The Broad Institute Genomic Center for Infectious Diseases"/>
            <person name="Earl A."/>
            <person name="Manson A."/>
            <person name="Schwartman J."/>
            <person name="Gilmore M."/>
            <person name="Abouelleil A."/>
            <person name="Cao P."/>
            <person name="Chapman S."/>
            <person name="Cusick C."/>
            <person name="Shea T."/>
            <person name="Young S."/>
            <person name="Neafsey D."/>
            <person name="Nusbaum C."/>
            <person name="Birren B."/>
        </authorList>
    </citation>
    <scope>NUCLEOTIDE SEQUENCE [LARGE SCALE GENOMIC DNA]</scope>
    <source>
        <strain evidence="2">9E7_DIV0242</strain>
    </source>
</reference>
<dbReference type="OrthoDB" id="5421573at2"/>
<gene>
    <name evidence="3" type="ORF">A5888_001075</name>
    <name evidence="2" type="ORF">A5888_001088</name>
</gene>
<name>A0A242KDM7_9ENTE</name>
<dbReference type="EMBL" id="NGMM01000001">
    <property type="protein sequence ID" value="OTP19273.1"/>
    <property type="molecule type" value="Genomic_DNA"/>
</dbReference>
<keyword evidence="4" id="KW-1185">Reference proteome</keyword>
<sequence length="133" mass="14786">MNNSNKYSRKEPKPPNFFIGMGLLAIGLFLFFNQLTVSSSWFSYSMFRVGGFGVSNGWTVIPLVIGIVMIFNNTKSIIGKILAILGIALIIVSIVTTVHIRLSRTSLFSYILMLTFIIGGANLMFKSLTLKRK</sequence>
<organism evidence="2">
    <name type="scientific">Candidatus Enterococcus clewellii</name>
    <dbReference type="NCBI Taxonomy" id="1834193"/>
    <lineage>
        <taxon>Bacteria</taxon>
        <taxon>Bacillati</taxon>
        <taxon>Bacillota</taxon>
        <taxon>Bacilli</taxon>
        <taxon>Lactobacillales</taxon>
        <taxon>Enterococcaceae</taxon>
        <taxon>Enterococcus</taxon>
    </lineage>
</organism>
<evidence type="ECO:0000313" key="4">
    <source>
        <dbReference type="Proteomes" id="UP000195141"/>
    </source>
</evidence>
<dbReference type="Proteomes" id="UP000195141">
    <property type="component" value="Chromosome"/>
</dbReference>
<dbReference type="RefSeq" id="WP_086348165.1">
    <property type="nucleotide sequence ID" value="NZ_CP147247.1"/>
</dbReference>
<protein>
    <submittedName>
        <fullName evidence="2">Uncharacterized protein</fullName>
    </submittedName>
</protein>
<proteinExistence type="predicted"/>
<keyword evidence="1" id="KW-1133">Transmembrane helix</keyword>
<dbReference type="AlphaFoldDB" id="A0A242KDM7"/>
<keyword evidence="1" id="KW-0812">Transmembrane</keyword>
<evidence type="ECO:0000313" key="2">
    <source>
        <dbReference type="EMBL" id="OTP19273.1"/>
    </source>
</evidence>
<feature type="transmembrane region" description="Helical" evidence="1">
    <location>
        <begin position="55"/>
        <end position="74"/>
    </location>
</feature>